<dbReference type="CDD" id="cd07302">
    <property type="entry name" value="CHD"/>
    <property type="match status" value="1"/>
</dbReference>
<evidence type="ECO:0000256" key="10">
    <source>
        <dbReference type="ARBA" id="ARBA00023239"/>
    </source>
</evidence>
<dbReference type="SMART" id="SM00314">
    <property type="entry name" value="RA"/>
    <property type="match status" value="1"/>
</dbReference>
<dbReference type="GeneID" id="26840729"/>
<keyword evidence="8" id="KW-0460">Magnesium</keyword>
<keyword evidence="10" id="KW-0456">Lyase</keyword>
<feature type="region of interest" description="Disordered" evidence="13">
    <location>
        <begin position="469"/>
        <end position="570"/>
    </location>
</feature>
<proteinExistence type="inferred from homology"/>
<feature type="domain" description="Guanylate cyclase" evidence="14">
    <location>
        <begin position="1660"/>
        <end position="1797"/>
    </location>
</feature>
<dbReference type="EMBL" id="LMYN01000084">
    <property type="protein sequence ID" value="KSA00534.1"/>
    <property type="molecule type" value="Genomic_DNA"/>
</dbReference>
<dbReference type="FunFam" id="3.80.10.10:FF:000220">
    <property type="entry name" value="Adenylate cyclase AcyA"/>
    <property type="match status" value="1"/>
</dbReference>
<evidence type="ECO:0000256" key="1">
    <source>
        <dbReference type="ARBA" id="ARBA00001593"/>
    </source>
</evidence>
<dbReference type="InterPro" id="IPR050216">
    <property type="entry name" value="LRR_domain-containing"/>
</dbReference>
<dbReference type="SUPFAM" id="SSF52058">
    <property type="entry name" value="L domain-like"/>
    <property type="match status" value="2"/>
</dbReference>
<dbReference type="GO" id="GO:0005737">
    <property type="term" value="C:cytoplasm"/>
    <property type="evidence" value="ECO:0007669"/>
    <property type="project" value="TreeGrafter"/>
</dbReference>
<dbReference type="Pfam" id="PF23010">
    <property type="entry name" value="RA_3"/>
    <property type="match status" value="1"/>
</dbReference>
<feature type="compositionally biased region" description="Low complexity" evidence="13">
    <location>
        <begin position="143"/>
        <end position="157"/>
    </location>
</feature>
<dbReference type="Gene3D" id="3.60.40.10">
    <property type="entry name" value="PPM-type phosphatase domain"/>
    <property type="match status" value="1"/>
</dbReference>
<feature type="compositionally biased region" description="Polar residues" evidence="13">
    <location>
        <begin position="127"/>
        <end position="142"/>
    </location>
</feature>
<dbReference type="InterPro" id="IPR000159">
    <property type="entry name" value="RA_dom"/>
</dbReference>
<feature type="compositionally biased region" description="Polar residues" evidence="13">
    <location>
        <begin position="22"/>
        <end position="42"/>
    </location>
</feature>
<dbReference type="PANTHER" id="PTHR48051">
    <property type="match status" value="1"/>
</dbReference>
<evidence type="ECO:0000259" key="15">
    <source>
        <dbReference type="PROSITE" id="PS50200"/>
    </source>
</evidence>
<dbReference type="PANTHER" id="PTHR48051:SF1">
    <property type="entry name" value="RAS SUPPRESSOR PROTEIN 1"/>
    <property type="match status" value="1"/>
</dbReference>
<feature type="compositionally biased region" description="Polar residues" evidence="13">
    <location>
        <begin position="1080"/>
        <end position="1093"/>
    </location>
</feature>
<dbReference type="CDD" id="cd00143">
    <property type="entry name" value="PP2Cc"/>
    <property type="match status" value="1"/>
</dbReference>
<dbReference type="SUPFAM" id="SSF55073">
    <property type="entry name" value="Nucleotide cyclase"/>
    <property type="match status" value="1"/>
</dbReference>
<dbReference type="InterPro" id="IPR048580">
    <property type="entry name" value="CYAA_C"/>
</dbReference>
<dbReference type="OrthoDB" id="2021138at2759"/>
<feature type="domain" description="Ras-associating" evidence="15">
    <location>
        <begin position="572"/>
        <end position="662"/>
    </location>
</feature>
<feature type="compositionally biased region" description="Polar residues" evidence="13">
    <location>
        <begin position="57"/>
        <end position="66"/>
    </location>
</feature>
<feature type="domain" description="PPM-type phosphatase" evidence="16">
    <location>
        <begin position="1326"/>
        <end position="1602"/>
    </location>
</feature>
<feature type="region of interest" description="Disordered" evidence="13">
    <location>
        <begin position="15"/>
        <end position="84"/>
    </location>
</feature>
<protein>
    <recommendedName>
        <fullName evidence="4">Adenylate cyclase</fullName>
        <ecNumber evidence="3">4.6.1.1</ecNumber>
    </recommendedName>
    <alternativeName>
        <fullName evidence="11">ATP pyrophosphate-lyase</fullName>
    </alternativeName>
    <alternativeName>
        <fullName evidence="12">Adenylyl cyclase</fullName>
    </alternativeName>
</protein>
<accession>A0A0V1PWH6</accession>
<evidence type="ECO:0000256" key="5">
    <source>
        <dbReference type="ARBA" id="ARBA00022614"/>
    </source>
</evidence>
<dbReference type="InterPro" id="IPR001611">
    <property type="entry name" value="Leu-rich_rpt"/>
</dbReference>
<dbReference type="SMART" id="SM00332">
    <property type="entry name" value="PP2Cc"/>
    <property type="match status" value="1"/>
</dbReference>
<evidence type="ECO:0000259" key="16">
    <source>
        <dbReference type="PROSITE" id="PS51746"/>
    </source>
</evidence>
<evidence type="ECO:0000313" key="18">
    <source>
        <dbReference type="Proteomes" id="UP000054251"/>
    </source>
</evidence>
<feature type="compositionally biased region" description="Basic and acidic residues" evidence="13">
    <location>
        <begin position="530"/>
        <end position="540"/>
    </location>
</feature>
<dbReference type="PROSITE" id="PS51746">
    <property type="entry name" value="PPM_2"/>
    <property type="match status" value="1"/>
</dbReference>
<evidence type="ECO:0000256" key="2">
    <source>
        <dbReference type="ARBA" id="ARBA00005381"/>
    </source>
</evidence>
<dbReference type="InterPro" id="IPR055071">
    <property type="entry name" value="RA_PHLPP-like"/>
</dbReference>
<dbReference type="SUPFAM" id="SSF81606">
    <property type="entry name" value="PP2C-like"/>
    <property type="match status" value="1"/>
</dbReference>
<dbReference type="InterPro" id="IPR055414">
    <property type="entry name" value="LRR_R13L4/SHOC2-like"/>
</dbReference>
<dbReference type="GO" id="GO:0035556">
    <property type="term" value="P:intracellular signal transduction"/>
    <property type="evidence" value="ECO:0007669"/>
    <property type="project" value="InterPro"/>
</dbReference>
<feature type="compositionally biased region" description="Polar residues" evidence="13">
    <location>
        <begin position="541"/>
        <end position="570"/>
    </location>
</feature>
<comment type="catalytic activity">
    <reaction evidence="1">
        <text>ATP = 3',5'-cyclic AMP + diphosphate</text>
        <dbReference type="Rhea" id="RHEA:15389"/>
        <dbReference type="ChEBI" id="CHEBI:30616"/>
        <dbReference type="ChEBI" id="CHEBI:33019"/>
        <dbReference type="ChEBI" id="CHEBI:58165"/>
        <dbReference type="EC" id="4.6.1.1"/>
    </reaction>
</comment>
<dbReference type="PROSITE" id="PS50125">
    <property type="entry name" value="GUANYLATE_CYCLASE_2"/>
    <property type="match status" value="1"/>
</dbReference>
<comment type="similarity">
    <text evidence="2">Belongs to the adenylyl cyclase class-3 family.</text>
</comment>
<dbReference type="RefSeq" id="XP_015466636.1">
    <property type="nucleotide sequence ID" value="XM_015612549.1"/>
</dbReference>
<evidence type="ECO:0000256" key="6">
    <source>
        <dbReference type="ARBA" id="ARBA00022723"/>
    </source>
</evidence>
<dbReference type="Pfam" id="PF13855">
    <property type="entry name" value="LRR_8"/>
    <property type="match status" value="1"/>
</dbReference>
<dbReference type="SMART" id="SM00365">
    <property type="entry name" value="LRR_SD22"/>
    <property type="match status" value="8"/>
</dbReference>
<dbReference type="Pfam" id="PF00481">
    <property type="entry name" value="PP2C"/>
    <property type="match status" value="1"/>
</dbReference>
<comment type="caution">
    <text evidence="17">The sequence shown here is derived from an EMBL/GenBank/DDBJ whole genome shotgun (WGS) entry which is preliminary data.</text>
</comment>
<feature type="region of interest" description="Disordered" evidence="13">
    <location>
        <begin position="1064"/>
        <end position="1093"/>
    </location>
</feature>
<keyword evidence="18" id="KW-1185">Reference proteome</keyword>
<dbReference type="Gene3D" id="3.80.10.10">
    <property type="entry name" value="Ribonuclease Inhibitor"/>
    <property type="match status" value="3"/>
</dbReference>
<dbReference type="CDD" id="cd17214">
    <property type="entry name" value="RA_CYR1_like"/>
    <property type="match status" value="1"/>
</dbReference>
<feature type="compositionally biased region" description="Low complexity" evidence="13">
    <location>
        <begin position="256"/>
        <end position="266"/>
    </location>
</feature>
<evidence type="ECO:0000256" key="3">
    <source>
        <dbReference type="ARBA" id="ARBA00012201"/>
    </source>
</evidence>
<keyword evidence="9" id="KW-0115">cAMP biosynthesis</keyword>
<organism evidence="17 18">
    <name type="scientific">Debaryomyces fabryi</name>
    <dbReference type="NCBI Taxonomy" id="58627"/>
    <lineage>
        <taxon>Eukaryota</taxon>
        <taxon>Fungi</taxon>
        <taxon>Dikarya</taxon>
        <taxon>Ascomycota</taxon>
        <taxon>Saccharomycotina</taxon>
        <taxon>Pichiomycetes</taxon>
        <taxon>Debaryomycetaceae</taxon>
        <taxon>Debaryomyces</taxon>
    </lineage>
</organism>
<keyword evidence="7" id="KW-0677">Repeat</keyword>
<dbReference type="PROSITE" id="PS50200">
    <property type="entry name" value="RA"/>
    <property type="match status" value="1"/>
</dbReference>
<dbReference type="GO" id="GO:0004016">
    <property type="term" value="F:adenylate cyclase activity"/>
    <property type="evidence" value="ECO:0007669"/>
    <property type="project" value="UniProtKB-EC"/>
</dbReference>
<feature type="compositionally biased region" description="Basic and acidic residues" evidence="13">
    <location>
        <begin position="347"/>
        <end position="360"/>
    </location>
</feature>
<dbReference type="InterPro" id="IPR001932">
    <property type="entry name" value="PPM-type_phosphatase-like_dom"/>
</dbReference>
<feature type="compositionally biased region" description="Low complexity" evidence="13">
    <location>
        <begin position="285"/>
        <end position="309"/>
    </location>
</feature>
<feature type="region of interest" description="Disordered" evidence="13">
    <location>
        <begin position="216"/>
        <end position="238"/>
    </location>
</feature>
<reference evidence="17 18" key="1">
    <citation type="submission" date="2015-11" db="EMBL/GenBank/DDBJ databases">
        <title>The genome of Debaryomyces fabryi.</title>
        <authorList>
            <person name="Tafer H."/>
            <person name="Lopandic K."/>
        </authorList>
    </citation>
    <scope>NUCLEOTIDE SEQUENCE [LARGE SCALE GENOMIC DNA]</scope>
    <source>
        <strain evidence="17 18">CBS 789</strain>
    </source>
</reference>
<feature type="region of interest" description="Disordered" evidence="13">
    <location>
        <begin position="250"/>
        <end position="364"/>
    </location>
</feature>
<feature type="region of interest" description="Disordered" evidence="13">
    <location>
        <begin position="124"/>
        <end position="199"/>
    </location>
</feature>
<feature type="compositionally biased region" description="Polar residues" evidence="13">
    <location>
        <begin position="162"/>
        <end position="199"/>
    </location>
</feature>
<dbReference type="GO" id="GO:0046872">
    <property type="term" value="F:metal ion binding"/>
    <property type="evidence" value="ECO:0007669"/>
    <property type="project" value="UniProtKB-KW"/>
</dbReference>
<evidence type="ECO:0000259" key="14">
    <source>
        <dbReference type="PROSITE" id="PS50125"/>
    </source>
</evidence>
<dbReference type="SMART" id="SM00364">
    <property type="entry name" value="LRR_BAC"/>
    <property type="match status" value="9"/>
</dbReference>
<dbReference type="InterPro" id="IPR036457">
    <property type="entry name" value="PPM-type-like_dom_sf"/>
</dbReference>
<keyword evidence="5" id="KW-0433">Leucine-rich repeat</keyword>
<dbReference type="InterPro" id="IPR001054">
    <property type="entry name" value="A/G_cyclase"/>
</dbReference>
<dbReference type="Gene3D" id="3.30.70.1230">
    <property type="entry name" value="Nucleotide cyclase"/>
    <property type="match status" value="1"/>
</dbReference>
<dbReference type="InterPro" id="IPR029787">
    <property type="entry name" value="Nucleotide_cyclase"/>
</dbReference>
<sequence length="2031" mass="227372">MSFLRKDKSKSNLFNSFAAGQYNISTSNSNNRETDEMNSNKFQEPPSPMTDNFEGSDMNTASNQLDANNGSGGSESGANARPKLAKKLSSNGVYPISSSSSLSSNDRNEGQIFFNSKFNEYEDRTTAGEQQGQLKGNQVQDTQQANLAQANQQQQQQKIPARNSSVGYNNDMNYSPRSSVVSLSTPPNQSNTNSEVAASAEQSYIKDNYKGFHANKRPKGLANIPPLAHPIKPRFRKKGSSLLGKLIYSSRKDSESSQQSTEQTPQHSIDLELDEAEATDKQRRNSSGNNGGQQQANNKKSVSSTGSTSSKHKFRIPSISLDHHHHSHKNENEEHNYHPRAQSASKAEIRRNQPGGEKKIAPTSFDLDMDINEMQGIVKSPNQPTTHENKNPLNDDFGETSFTFNLNDASNIAPLQQTSDNVNVAMQKSSSSVSSAIPAGSANAKQYANRSGGAWRAPDSWDVKLNDPSYSAKIDNRSLSDSDNEDRIDDRVSSADTSSTLSTSMKQLNDKSTNKLSNTAQVSLRKLKKEKSELRSEKPQSTRSNLPVLYGSSNISHEVPTQSDSKNLTKGPNHIVRVFKEDNTFTTILCPLETTTAELLSIAQRKFFLESIANYQISVYIGDCVKVLEPFEKPLKIQMGLLMLSGYSDNDNLRIIGREDLSYICKFVVENIYLRSLTHEEEIMLSKDYVDVNISNSDLKNIPIIFHQHTYEIEKLNVSDNPSIYIPLDFIQSCTNLTSIIFSRNGCSKFPINFLEAKQLTHLDMEKNFLDDLPSKINHLRNLTHLKLNSNQLFSLPKSFGKLQNLVSLNLSSNYFEAYPEAISELSNLADLDLSYNDLSYLPESIGRLSQLVKLNVSTNKLSKTLPPYISNLVMLKRFDLRYNKLTNVDVLGSLPNLEVLYASKNNISTFNDEMESLRLLHFDRNPITNLKFDTLLPNLAVLDLSKAKITAIPSEFMQKISNIEKLVLDKNHLINLPNEIAKLSKLAYLSVYGNNLQVLPPSIGKLTSLQYLDLHSNNLQLLPNDIWDLKSLSYLNVSSNMISTLPKPPLSLAKRISSTANFRQSPTNGLRLESDSRRPSVQSVIESDSTTTPVEPIGFIEERSEGVSYEESSSSSVNFNNSSGSLADSLLVLVLADNRLDDDCFESISFLVELKTLNLSYNDLLEIPEGATRRMTKLTELYLSGNELTSLPTDDFDSIKSLKLLYVNNNKFVSLPAELSKLVNLQHLDVGSNQLKYNISNWPYDWNWHWNKNLKYLNFSGNKRFEIKQSHIKNPDTGEDFDSLLVLKNLRVLGLIDVTLTTTSVPDHTIDMRIRTTASELDNIGYGVSDTMGMRDFVSSRDIFLQKFRGNENEVLICSFDGKSGSPNHSHRISALAKSLFVPNFTSELNKLKNEEEIQDAIRRTFLSLNKEINGILSAKKNDCFNPSSQISPEFADLNLRDDAAAGCAMSIIYIKEKKLYTANIGDVETLLSTSNGDHVLLTTKHSPTSRKEFERIRASGGYVSGDGALDGDLAVSRGVGFFNYLPHTHSGPDISEIELTSADDMIIMATKVLWNYITFEIAVDILRQEKNDPMIAAQKLRDYAICYGATDKMAVIVVTLGEKKPNRMKFGANAFYNNLGQENDVFAKKRRDRSQLLVGDSTLRRLEEEIEPPEGTLALAFTDIKNSTLLWDSYPVAMRSAIKIHNAIMRRQLRIVGGYEVKTEGDAFMVSFPSPTAALLWCFNVQQQLLKQDWPAEILETDHCCEVTDSKGEIIFRGLSVRMGIHWGSPVCELDYVTRRMDYFGPMVNRASRIMAIADGGQIAVSSDFLREIRALYKIHDDVASGATTLYDAYQGNVRGGEIIERELRSIEEIKWSFFELGEKKLKGLETPELITLVYPKKLEVRFEIFQKRLFHLEDSQSSTRIVGTLPVDSIYGLRTVSLRLENICSCLNGGVHVNEGFQMNSSDIISQKINSSFKESDLMGLLNHIVTRIENCVATLHLRQQMSLLGDNGGYIDFSQIQPISNIMDDLKTLIEQFEQYKGLQEGV</sequence>
<dbReference type="InterPro" id="IPR003591">
    <property type="entry name" value="Leu-rich_rpt_typical-subtyp"/>
</dbReference>
<dbReference type="PROSITE" id="PS51450">
    <property type="entry name" value="LRR"/>
    <property type="match status" value="3"/>
</dbReference>
<dbReference type="SMART" id="SM00044">
    <property type="entry name" value="CYCc"/>
    <property type="match status" value="1"/>
</dbReference>
<evidence type="ECO:0000256" key="11">
    <source>
        <dbReference type="ARBA" id="ARBA00032597"/>
    </source>
</evidence>
<dbReference type="Pfam" id="PF00211">
    <property type="entry name" value="Guanylate_cyc"/>
    <property type="match status" value="1"/>
</dbReference>
<dbReference type="Proteomes" id="UP000054251">
    <property type="component" value="Unassembled WGS sequence"/>
</dbReference>
<evidence type="ECO:0000313" key="17">
    <source>
        <dbReference type="EMBL" id="KSA00534.1"/>
    </source>
</evidence>
<evidence type="ECO:0000256" key="8">
    <source>
        <dbReference type="ARBA" id="ARBA00022842"/>
    </source>
</evidence>
<name>A0A0V1PWH6_9ASCO</name>
<dbReference type="Pfam" id="PF21187">
    <property type="entry name" value="CYAA_C"/>
    <property type="match status" value="1"/>
</dbReference>
<dbReference type="SMART" id="SM00369">
    <property type="entry name" value="LRR_TYP"/>
    <property type="match status" value="12"/>
</dbReference>
<evidence type="ECO:0000256" key="4">
    <source>
        <dbReference type="ARBA" id="ARBA00021420"/>
    </source>
</evidence>
<evidence type="ECO:0000256" key="12">
    <source>
        <dbReference type="ARBA" id="ARBA00032637"/>
    </source>
</evidence>
<dbReference type="GO" id="GO:0006171">
    <property type="term" value="P:cAMP biosynthetic process"/>
    <property type="evidence" value="ECO:0007669"/>
    <property type="project" value="UniProtKB-KW"/>
</dbReference>
<dbReference type="EC" id="4.6.1.1" evidence="3"/>
<feature type="compositionally biased region" description="Low complexity" evidence="13">
    <location>
        <begin position="494"/>
        <end position="504"/>
    </location>
</feature>
<gene>
    <name evidence="17" type="ORF">AC631_03720</name>
</gene>
<dbReference type="Pfam" id="PF23598">
    <property type="entry name" value="LRR_14"/>
    <property type="match status" value="1"/>
</dbReference>
<evidence type="ECO:0000256" key="7">
    <source>
        <dbReference type="ARBA" id="ARBA00022737"/>
    </source>
</evidence>
<dbReference type="InterPro" id="IPR032675">
    <property type="entry name" value="LRR_dom_sf"/>
</dbReference>
<evidence type="ECO:0000256" key="13">
    <source>
        <dbReference type="SAM" id="MobiDB-lite"/>
    </source>
</evidence>
<evidence type="ECO:0000256" key="9">
    <source>
        <dbReference type="ARBA" id="ARBA00022998"/>
    </source>
</evidence>
<keyword evidence="6" id="KW-0479">Metal-binding</keyword>